<comment type="caution">
    <text evidence="2">The sequence shown here is derived from an EMBL/GenBank/DDBJ whole genome shotgun (WGS) entry which is preliminary data.</text>
</comment>
<name>W2D243_9BACT</name>
<feature type="non-terminal residue" evidence="2">
    <location>
        <position position="182"/>
    </location>
</feature>
<dbReference type="EMBL" id="AYYF01001057">
    <property type="protein sequence ID" value="ETK12861.1"/>
    <property type="molecule type" value="Genomic_DNA"/>
</dbReference>
<keyword evidence="1" id="KW-0472">Membrane</keyword>
<protein>
    <submittedName>
        <fullName evidence="2">Uncharacterized protein</fullName>
    </submittedName>
</protein>
<evidence type="ECO:0000256" key="1">
    <source>
        <dbReference type="SAM" id="Phobius"/>
    </source>
</evidence>
<organism evidence="2 3">
    <name type="scientific">Tannerella sp. oral taxon BU063 isolate Cell 8/11</name>
    <dbReference type="NCBI Taxonomy" id="1411915"/>
    <lineage>
        <taxon>Bacteria</taxon>
        <taxon>Pseudomonadati</taxon>
        <taxon>Bacteroidota</taxon>
        <taxon>Bacteroidia</taxon>
        <taxon>Bacteroidales</taxon>
        <taxon>Tannerellaceae</taxon>
        <taxon>Tannerella</taxon>
    </lineage>
</organism>
<feature type="transmembrane region" description="Helical" evidence="1">
    <location>
        <begin position="90"/>
        <end position="110"/>
    </location>
</feature>
<keyword evidence="1" id="KW-0812">Transmembrane</keyword>
<sequence>MRHGLNNQVVGLTPLLLLVVLNYTYTYLISYLISSAVCLVGLIVFWGPVRRRRYQFMLLPTAVALALYSLFFVLQLGNMLADYSPLVTEWLLVVVLSSISTMQRVIVGRVRRSRRPVLRRTRLRTALNEFFFVARITQNAYTIHLFIILFYKILPEADQTLRLEQLLQREFLLAISLGLMLY</sequence>
<reference evidence="2 3" key="1">
    <citation type="submission" date="2013-11" db="EMBL/GenBank/DDBJ databases">
        <title>Single cell genomics of uncultured Tannerella BU063 (oral taxon 286).</title>
        <authorList>
            <person name="Beall C.J."/>
            <person name="Campbell A.G."/>
            <person name="Griffen A.L."/>
            <person name="Podar M."/>
            <person name="Leys E.J."/>
        </authorList>
    </citation>
    <scope>NUCLEOTIDE SEQUENCE [LARGE SCALE GENOMIC DNA]</scope>
    <source>
        <strain evidence="2">Cell 8/11</strain>
    </source>
</reference>
<keyword evidence="1" id="KW-1133">Transmembrane helix</keyword>
<feature type="transmembrane region" description="Helical" evidence="1">
    <location>
        <begin position="56"/>
        <end position="78"/>
    </location>
</feature>
<dbReference type="AlphaFoldDB" id="W2D243"/>
<evidence type="ECO:0000313" key="2">
    <source>
        <dbReference type="EMBL" id="ETK12861.1"/>
    </source>
</evidence>
<dbReference type="Proteomes" id="UP000034980">
    <property type="component" value="Unassembled WGS sequence"/>
</dbReference>
<evidence type="ECO:0000313" key="3">
    <source>
        <dbReference type="Proteomes" id="UP000034980"/>
    </source>
</evidence>
<feature type="transmembrane region" description="Helical" evidence="1">
    <location>
        <begin position="130"/>
        <end position="154"/>
    </location>
</feature>
<accession>W2D243</accession>
<feature type="transmembrane region" description="Helical" evidence="1">
    <location>
        <begin position="31"/>
        <end position="49"/>
    </location>
</feature>
<gene>
    <name evidence="2" type="ORF">T235_06970</name>
</gene>
<proteinExistence type="predicted"/>